<name>A0A915JQG9_ROMCU</name>
<sequence>NSTKEHSGIYECRTENEAGKHRLIKNEESPYSDVIEVVTNMGCLILWFGFVLAQLLATVAMGQIYHVSGKVTGGPENVSILLYYLRGGYPCTTTKPTNFGRMV</sequence>
<evidence type="ECO:0000256" key="1">
    <source>
        <dbReference type="SAM" id="Phobius"/>
    </source>
</evidence>
<keyword evidence="2" id="KW-1185">Reference proteome</keyword>
<dbReference type="AlphaFoldDB" id="A0A915JQG9"/>
<dbReference type="WBParaSite" id="nRc.2.0.1.t28352-RA">
    <property type="protein sequence ID" value="nRc.2.0.1.t28352-RA"/>
    <property type="gene ID" value="nRc.2.0.1.g28352"/>
</dbReference>
<proteinExistence type="predicted"/>
<accession>A0A915JQG9</accession>
<dbReference type="Proteomes" id="UP000887565">
    <property type="component" value="Unplaced"/>
</dbReference>
<evidence type="ECO:0000313" key="3">
    <source>
        <dbReference type="WBParaSite" id="nRc.2.0.1.t28352-RA"/>
    </source>
</evidence>
<keyword evidence="1" id="KW-0472">Membrane</keyword>
<organism evidence="2 3">
    <name type="scientific">Romanomermis culicivorax</name>
    <name type="common">Nematode worm</name>
    <dbReference type="NCBI Taxonomy" id="13658"/>
    <lineage>
        <taxon>Eukaryota</taxon>
        <taxon>Metazoa</taxon>
        <taxon>Ecdysozoa</taxon>
        <taxon>Nematoda</taxon>
        <taxon>Enoplea</taxon>
        <taxon>Dorylaimia</taxon>
        <taxon>Mermithida</taxon>
        <taxon>Mermithoidea</taxon>
        <taxon>Mermithidae</taxon>
        <taxon>Romanomermis</taxon>
    </lineage>
</organism>
<keyword evidence="1" id="KW-0812">Transmembrane</keyword>
<feature type="transmembrane region" description="Helical" evidence="1">
    <location>
        <begin position="37"/>
        <end position="60"/>
    </location>
</feature>
<evidence type="ECO:0000313" key="2">
    <source>
        <dbReference type="Proteomes" id="UP000887565"/>
    </source>
</evidence>
<reference evidence="3" key="1">
    <citation type="submission" date="2022-11" db="UniProtKB">
        <authorList>
            <consortium name="WormBaseParasite"/>
        </authorList>
    </citation>
    <scope>IDENTIFICATION</scope>
</reference>
<protein>
    <submittedName>
        <fullName evidence="3">Uncharacterized protein</fullName>
    </submittedName>
</protein>
<keyword evidence="1" id="KW-1133">Transmembrane helix</keyword>